<dbReference type="EMBL" id="AP019697">
    <property type="protein sequence ID" value="BBK25591.1"/>
    <property type="molecule type" value="Genomic_DNA"/>
</dbReference>
<evidence type="ECO:0000256" key="3">
    <source>
        <dbReference type="ARBA" id="ARBA00013368"/>
    </source>
</evidence>
<dbReference type="PANTHER" id="PTHR32114:SF2">
    <property type="entry name" value="ABC TRANSPORTER ABCH.3"/>
    <property type="match status" value="1"/>
</dbReference>
<proteinExistence type="inferred from homology"/>
<dbReference type="SUPFAM" id="SSF52540">
    <property type="entry name" value="P-loop containing nucleoside triphosphate hydrolases"/>
    <property type="match status" value="1"/>
</dbReference>
<comment type="similarity">
    <text evidence="1">Belongs to the SMC family. SbcC subfamily.</text>
</comment>
<sequence length="873" mass="97935">MKPLKLTMRAFGPYAGETVIDFEKLQGRHLFLICGPTGAGKTTILDAMCYALYGKTSGDRTGEKMRSDYADSSERTEVIFDFMLGDKTYRATRSPAQMVDKKRGSGQTLAAMQASLSELEDGKEINTLRTGIEEAAGKLIGLNADQFCQVILLPQGDFRKLLVAKADEREAILKQLFKTQRFSEFKDRLKDRLDAKVREKMEKQTREDQILSTAGAADEKQLASIVEEAEKSLQEAVETTRKQEKESNEFREVYQKKTALMGHFTELDKALKQDAALKNEEGRMKEMEASLSLIRSARELAPYFDQLDGITREGRQEAQKLKTAKADMETYARLNETLEKRIQELDAMKEKREEERKTALKMQDLVPKAKLYGAAVQALKNAQNALSRAEEETKRLQASAEAARKARDAQKEKADAVRKSYIDGQAFLLAERLEDGVPCPVCGAIHHPAPARGGDNVAKAEDVERAQKEYERASAAYDRANDTKEKHSTGAYAKAMSDHAKADAQMKTLEEIPEAYRDPKFLEMESTRLLTDIRKWEQDKETAAVQLRKAGADLSASQAACRNAEERREELVKKYRETESVLKEASDKAGFQSLDECKEWYKKKDTEESVRKTLEQYRADRKSTEERIKAEEQETAGKERPDMLELNEKSKALQDQLKKASERAAALKERTETLQKAVSDARAIEKELEDLRKEEGLIRGLYDLTSGKKTRITLERYVLGTLLDDVANAANLRLLSMSRRRYSLHRMTDESGLGKGGLSLEVSDSFTGRSRPANTLSGGETFLASLSLALGLADVVQSRQGGVRLDTMFIDEGFGTLDPDSLNSAMNTLIDLQNTGRMVGIISHVPELEERIDARLRVTPAEKGSKAEFEIID</sequence>
<feature type="coiled-coil region" evidence="4">
    <location>
        <begin position="186"/>
        <end position="246"/>
    </location>
</feature>
<dbReference type="RefSeq" id="WP_143332679.1">
    <property type="nucleotide sequence ID" value="NZ_AP019697.1"/>
</dbReference>
<evidence type="ECO:0000313" key="8">
    <source>
        <dbReference type="Proteomes" id="UP000320585"/>
    </source>
</evidence>
<dbReference type="PANTHER" id="PTHR32114">
    <property type="entry name" value="ABC TRANSPORTER ABCH.3"/>
    <property type="match status" value="1"/>
</dbReference>
<dbReference type="Gene3D" id="3.40.50.300">
    <property type="entry name" value="P-loop containing nucleotide triphosphate hydrolases"/>
    <property type="match status" value="2"/>
</dbReference>
<reference evidence="8" key="1">
    <citation type="submission" date="2019-05" db="EMBL/GenBank/DDBJ databases">
        <title>Complete genome sequencing of Dialister sp. strain 5BBH33.</title>
        <authorList>
            <person name="Sakamoto M."/>
            <person name="Murakami T."/>
            <person name="Mori H."/>
        </authorList>
    </citation>
    <scope>NUCLEOTIDE SEQUENCE [LARGE SCALE GENOMIC DNA]</scope>
    <source>
        <strain evidence="8">5BBH33</strain>
    </source>
</reference>
<accession>A0A8D4UV73</accession>
<keyword evidence="4" id="KW-0175">Coiled coil</keyword>
<feature type="coiled-coil region" evidence="4">
    <location>
        <begin position="456"/>
        <end position="483"/>
    </location>
</feature>
<evidence type="ECO:0000256" key="1">
    <source>
        <dbReference type="ARBA" id="ARBA00006930"/>
    </source>
</evidence>
<gene>
    <name evidence="7" type="primary">sbcC</name>
    <name evidence="7" type="ORF">Dia5BBH33_15260</name>
</gene>
<feature type="domain" description="Rad50/SbcC-type AAA" evidence="6">
    <location>
        <begin position="5"/>
        <end position="209"/>
    </location>
</feature>
<evidence type="ECO:0000256" key="5">
    <source>
        <dbReference type="SAM" id="MobiDB-lite"/>
    </source>
</evidence>
<evidence type="ECO:0000256" key="4">
    <source>
        <dbReference type="SAM" id="Coils"/>
    </source>
</evidence>
<dbReference type="InterPro" id="IPR038729">
    <property type="entry name" value="Rad50/SbcC_AAA"/>
</dbReference>
<feature type="coiled-coil region" evidence="4">
    <location>
        <begin position="321"/>
        <end position="419"/>
    </location>
</feature>
<protein>
    <recommendedName>
        <fullName evidence="3">Nuclease SbcCD subunit C</fullName>
    </recommendedName>
</protein>
<evidence type="ECO:0000256" key="2">
    <source>
        <dbReference type="ARBA" id="ARBA00011322"/>
    </source>
</evidence>
<evidence type="ECO:0000313" key="7">
    <source>
        <dbReference type="EMBL" id="BBK25591.1"/>
    </source>
</evidence>
<dbReference type="Proteomes" id="UP000320585">
    <property type="component" value="Chromosome"/>
</dbReference>
<name>A0A8D4UV73_9FIRM</name>
<dbReference type="AlphaFoldDB" id="A0A8D4UV73"/>
<dbReference type="Pfam" id="PF13558">
    <property type="entry name" value="SbcC_Walker_B"/>
    <property type="match status" value="1"/>
</dbReference>
<organism evidence="7 8">
    <name type="scientific">Dialister hominis</name>
    <dbReference type="NCBI Taxonomy" id="2582419"/>
    <lineage>
        <taxon>Bacteria</taxon>
        <taxon>Bacillati</taxon>
        <taxon>Bacillota</taxon>
        <taxon>Negativicutes</taxon>
        <taxon>Veillonellales</taxon>
        <taxon>Veillonellaceae</taxon>
        <taxon>Dialister</taxon>
    </lineage>
</organism>
<dbReference type="KEGG" id="dho:Dia5BBH33_15260"/>
<keyword evidence="8" id="KW-1185">Reference proteome</keyword>
<dbReference type="InterPro" id="IPR027417">
    <property type="entry name" value="P-loop_NTPase"/>
</dbReference>
<feature type="region of interest" description="Disordered" evidence="5">
    <location>
        <begin position="621"/>
        <end position="640"/>
    </location>
</feature>
<dbReference type="GO" id="GO:0016887">
    <property type="term" value="F:ATP hydrolysis activity"/>
    <property type="evidence" value="ECO:0007669"/>
    <property type="project" value="InterPro"/>
</dbReference>
<dbReference type="GeneID" id="92716751"/>
<dbReference type="Pfam" id="PF13476">
    <property type="entry name" value="AAA_23"/>
    <property type="match status" value="1"/>
</dbReference>
<comment type="subunit">
    <text evidence="2">Heterodimer of SbcC and SbcD.</text>
</comment>
<evidence type="ECO:0000259" key="6">
    <source>
        <dbReference type="Pfam" id="PF13476"/>
    </source>
</evidence>
<dbReference type="GO" id="GO:0006302">
    <property type="term" value="P:double-strand break repair"/>
    <property type="evidence" value="ECO:0007669"/>
    <property type="project" value="InterPro"/>
</dbReference>
<dbReference type="OrthoDB" id="9795626at2"/>